<dbReference type="GO" id="GO:0000350">
    <property type="term" value="P:generation of catalytic spliceosome for second transesterification step"/>
    <property type="evidence" value="ECO:0007669"/>
    <property type="project" value="TreeGrafter"/>
</dbReference>
<name>A0A2N3NCH6_9PEZI</name>
<evidence type="ECO:0000259" key="10">
    <source>
        <dbReference type="Pfam" id="PF08799"/>
    </source>
</evidence>
<feature type="compositionally biased region" description="Basic and acidic residues" evidence="8">
    <location>
        <begin position="12"/>
        <end position="25"/>
    </location>
</feature>
<dbReference type="GO" id="GO:0071021">
    <property type="term" value="C:U2-type post-spliceosomal complex"/>
    <property type="evidence" value="ECO:0007669"/>
    <property type="project" value="TreeGrafter"/>
</dbReference>
<dbReference type="SUPFAM" id="SSF158230">
    <property type="entry name" value="PRP4-like"/>
    <property type="match status" value="1"/>
</dbReference>
<dbReference type="Pfam" id="PF02840">
    <property type="entry name" value="Prp18"/>
    <property type="match status" value="1"/>
</dbReference>
<feature type="compositionally biased region" description="Basic and acidic residues" evidence="8">
    <location>
        <begin position="55"/>
        <end position="85"/>
    </location>
</feature>
<feature type="domain" description="Pre-mRNA processing factor 4 (PRP4)-like" evidence="10">
    <location>
        <begin position="128"/>
        <end position="155"/>
    </location>
</feature>
<keyword evidence="6" id="KW-0508">mRNA splicing</keyword>
<dbReference type="GO" id="GO:0005682">
    <property type="term" value="C:U5 snRNP"/>
    <property type="evidence" value="ECO:0007669"/>
    <property type="project" value="TreeGrafter"/>
</dbReference>
<evidence type="ECO:0000259" key="9">
    <source>
        <dbReference type="Pfam" id="PF02840"/>
    </source>
</evidence>
<evidence type="ECO:0000313" key="11">
    <source>
        <dbReference type="EMBL" id="PKS10166.1"/>
    </source>
</evidence>
<comment type="similarity">
    <text evidence="2">Belongs to the PRP18 family.</text>
</comment>
<dbReference type="InterPro" id="IPR014906">
    <property type="entry name" value="PRP4-like"/>
</dbReference>
<organism evidence="11 12">
    <name type="scientific">Lomentospora prolificans</name>
    <dbReference type="NCBI Taxonomy" id="41688"/>
    <lineage>
        <taxon>Eukaryota</taxon>
        <taxon>Fungi</taxon>
        <taxon>Dikarya</taxon>
        <taxon>Ascomycota</taxon>
        <taxon>Pezizomycotina</taxon>
        <taxon>Sordariomycetes</taxon>
        <taxon>Hypocreomycetidae</taxon>
        <taxon>Microascales</taxon>
        <taxon>Microascaceae</taxon>
        <taxon>Lomentospora</taxon>
    </lineage>
</organism>
<dbReference type="Gene3D" id="1.20.940.10">
    <property type="entry name" value="Functional domain of the splicing factor Prp18"/>
    <property type="match status" value="1"/>
</dbReference>
<feature type="compositionally biased region" description="Polar residues" evidence="8">
    <location>
        <begin position="1"/>
        <end position="11"/>
    </location>
</feature>
<dbReference type="STRING" id="41688.A0A2N3NCH6"/>
<dbReference type="Pfam" id="PF08799">
    <property type="entry name" value="PRP4"/>
    <property type="match status" value="1"/>
</dbReference>
<feature type="domain" description="Prp18" evidence="9">
    <location>
        <begin position="198"/>
        <end position="335"/>
    </location>
</feature>
<evidence type="ECO:0000256" key="6">
    <source>
        <dbReference type="ARBA" id="ARBA00023187"/>
    </source>
</evidence>
<feature type="region of interest" description="Disordered" evidence="8">
    <location>
        <begin position="38"/>
        <end position="95"/>
    </location>
</feature>
<keyword evidence="4" id="KW-0507">mRNA processing</keyword>
<reference evidence="11 12" key="1">
    <citation type="journal article" date="2017" name="G3 (Bethesda)">
        <title>First Draft Genome Sequence of the Pathogenic Fungus Lomentospora prolificans (Formerly Scedosporium prolificans).</title>
        <authorList>
            <person name="Luo R."/>
            <person name="Zimin A."/>
            <person name="Workman R."/>
            <person name="Fan Y."/>
            <person name="Pertea G."/>
            <person name="Grossman N."/>
            <person name="Wear M.P."/>
            <person name="Jia B."/>
            <person name="Miller H."/>
            <person name="Casadevall A."/>
            <person name="Timp W."/>
            <person name="Zhang S.X."/>
            <person name="Salzberg S.L."/>
        </authorList>
    </citation>
    <scope>NUCLEOTIDE SEQUENCE [LARGE SCALE GENOMIC DNA]</scope>
    <source>
        <strain evidence="11 12">JHH-5317</strain>
    </source>
</reference>
<dbReference type="InterPro" id="IPR039979">
    <property type="entry name" value="PRPF18"/>
</dbReference>
<evidence type="ECO:0000313" key="12">
    <source>
        <dbReference type="Proteomes" id="UP000233524"/>
    </source>
</evidence>
<evidence type="ECO:0000256" key="8">
    <source>
        <dbReference type="SAM" id="MobiDB-lite"/>
    </source>
</evidence>
<comment type="subcellular location">
    <subcellularLocation>
        <location evidence="1">Nucleus</location>
    </subcellularLocation>
</comment>
<evidence type="ECO:0000256" key="1">
    <source>
        <dbReference type="ARBA" id="ARBA00004123"/>
    </source>
</evidence>
<dbReference type="EMBL" id="NLAX01000008">
    <property type="protein sequence ID" value="PKS10166.1"/>
    <property type="molecule type" value="Genomic_DNA"/>
</dbReference>
<protein>
    <recommendedName>
        <fullName evidence="3">Pre-mRNA-splicing factor 18</fullName>
    </recommendedName>
</protein>
<comment type="caution">
    <text evidence="11">The sequence shown here is derived from an EMBL/GenBank/DDBJ whole genome shotgun (WGS) entry which is preliminary data.</text>
</comment>
<feature type="compositionally biased region" description="Basic and acidic residues" evidence="8">
    <location>
        <begin position="38"/>
        <end position="48"/>
    </location>
</feature>
<dbReference type="PANTHER" id="PTHR13007">
    <property type="entry name" value="PRE-MRNA SPLICING FACTOR-RELATED"/>
    <property type="match status" value="1"/>
</dbReference>
<accession>A0A2N3NCH6</accession>
<keyword evidence="5" id="KW-0747">Spliceosome</keyword>
<dbReference type="AlphaFoldDB" id="A0A2N3NCH6"/>
<dbReference type="InParanoid" id="A0A2N3NCH6"/>
<dbReference type="Gene3D" id="4.10.280.110">
    <property type="entry name" value="Pre-mRNA processing factor 4 domain"/>
    <property type="match status" value="1"/>
</dbReference>
<dbReference type="InterPro" id="IPR036285">
    <property type="entry name" value="PRP4-like_sf"/>
</dbReference>
<dbReference type="Proteomes" id="UP000233524">
    <property type="component" value="Unassembled WGS sequence"/>
</dbReference>
<gene>
    <name evidence="11" type="ORF">jhhlp_001916</name>
</gene>
<dbReference type="VEuPathDB" id="FungiDB:jhhlp_001916"/>
<evidence type="ECO:0000256" key="3">
    <source>
        <dbReference type="ARBA" id="ARBA00018242"/>
    </source>
</evidence>
<evidence type="ECO:0000256" key="5">
    <source>
        <dbReference type="ARBA" id="ARBA00022728"/>
    </source>
</evidence>
<dbReference type="SUPFAM" id="SSF47938">
    <property type="entry name" value="Functional domain of the splicing factor Prp18"/>
    <property type="match status" value="1"/>
</dbReference>
<dbReference type="PANTHER" id="PTHR13007:SF19">
    <property type="entry name" value="PRE-MRNA-SPLICING FACTOR 18"/>
    <property type="match status" value="1"/>
</dbReference>
<keyword evidence="12" id="KW-1185">Reference proteome</keyword>
<dbReference type="InterPro" id="IPR004098">
    <property type="entry name" value="Prp18"/>
</dbReference>
<dbReference type="FunFam" id="1.20.940.10:FF:000008">
    <property type="entry name" value="Related to potassium channel regulatory factor"/>
    <property type="match status" value="1"/>
</dbReference>
<sequence length="344" mass="40211">MDFDSLLSNEISKSKPDKARKFVRRADIEAERRAAYEAEQRALEEKRQARAAAKRKAEEDELAEKQAREEKRRRLAEESRKRREEEEKEEERKRRKRLGLPELVEKPEKEEEDEIGEDEEDIAEGELVEKLRAIGAPAVLFGESHVERLRRYRRLTTVVTDGPIPTTLRLVEEKDMKLDGTVPKDKEGRKYLFRQLASYFTLVFSEYQAAMERERRDTLTSKTAYKAMVETRENLKPLFRKFEKGELEDSILEPVVEIVKAAQERRYVDAYDGYLRLSIGKAAWPIGVTMVGIHERSAREKLHTGERGHVMGDEVTRKFLQSIKRCLTFAQVRWPPEDITQLMG</sequence>
<keyword evidence="7" id="KW-0539">Nucleus</keyword>
<evidence type="ECO:0000256" key="7">
    <source>
        <dbReference type="ARBA" id="ARBA00023242"/>
    </source>
</evidence>
<proteinExistence type="inferred from homology"/>
<feature type="region of interest" description="Disordered" evidence="8">
    <location>
        <begin position="1"/>
        <end position="25"/>
    </location>
</feature>
<dbReference type="OrthoDB" id="10261918at2759"/>
<evidence type="ECO:0000256" key="2">
    <source>
        <dbReference type="ARBA" id="ARBA00008137"/>
    </source>
</evidence>
<evidence type="ECO:0000256" key="4">
    <source>
        <dbReference type="ARBA" id="ARBA00022664"/>
    </source>
</evidence>
<dbReference type="GO" id="GO:0046540">
    <property type="term" value="C:U4/U6 x U5 tri-snRNP complex"/>
    <property type="evidence" value="ECO:0007669"/>
    <property type="project" value="TreeGrafter"/>
</dbReference>